<dbReference type="SMART" id="SM00931">
    <property type="entry name" value="NOSIC"/>
    <property type="match status" value="1"/>
</dbReference>
<keyword evidence="8" id="KW-0687">Ribonucleoprotein</keyword>
<evidence type="ECO:0000256" key="9">
    <source>
        <dbReference type="SAM" id="MobiDB-lite"/>
    </source>
</evidence>
<dbReference type="GO" id="GO:0046540">
    <property type="term" value="C:U4/U6 x U5 tri-snRNP complex"/>
    <property type="evidence" value="ECO:0007669"/>
    <property type="project" value="InterPro"/>
</dbReference>
<feature type="domain" description="Nop" evidence="10">
    <location>
        <begin position="268"/>
        <end position="388"/>
    </location>
</feature>
<dbReference type="GO" id="GO:0003723">
    <property type="term" value="F:RNA binding"/>
    <property type="evidence" value="ECO:0007669"/>
    <property type="project" value="UniProtKB-KW"/>
</dbReference>
<keyword evidence="5" id="KW-0694">RNA-binding</keyword>
<accession>A0A151ZAD2</accession>
<keyword evidence="6" id="KW-0508">mRNA splicing</keyword>
<dbReference type="InterPro" id="IPR027105">
    <property type="entry name" value="Prp31"/>
</dbReference>
<organism evidence="11 12">
    <name type="scientific">Tieghemostelium lacteum</name>
    <name type="common">Slime mold</name>
    <name type="synonym">Dictyostelium lacteum</name>
    <dbReference type="NCBI Taxonomy" id="361077"/>
    <lineage>
        <taxon>Eukaryota</taxon>
        <taxon>Amoebozoa</taxon>
        <taxon>Evosea</taxon>
        <taxon>Eumycetozoa</taxon>
        <taxon>Dictyostelia</taxon>
        <taxon>Dictyosteliales</taxon>
        <taxon>Raperosteliaceae</taxon>
        <taxon>Tieghemostelium</taxon>
    </lineage>
</organism>
<dbReference type="InParanoid" id="A0A151ZAD2"/>
<evidence type="ECO:0000256" key="4">
    <source>
        <dbReference type="ARBA" id="ARBA00022728"/>
    </source>
</evidence>
<dbReference type="FunCoup" id="A0A151ZAD2">
    <property type="interactions" value="1049"/>
</dbReference>
<dbReference type="InterPro" id="IPR002687">
    <property type="entry name" value="Nop_dom"/>
</dbReference>
<evidence type="ECO:0000313" key="12">
    <source>
        <dbReference type="Proteomes" id="UP000076078"/>
    </source>
</evidence>
<dbReference type="InterPro" id="IPR019175">
    <property type="entry name" value="Prp31_C"/>
</dbReference>
<dbReference type="GO" id="GO:0005687">
    <property type="term" value="C:U4 snRNP"/>
    <property type="evidence" value="ECO:0007669"/>
    <property type="project" value="TreeGrafter"/>
</dbReference>
<protein>
    <recommendedName>
        <fullName evidence="10">Nop domain-containing protein</fullName>
    </recommendedName>
</protein>
<proteinExistence type="inferred from homology"/>
<keyword evidence="7" id="KW-0539">Nucleus</keyword>
<evidence type="ECO:0000256" key="1">
    <source>
        <dbReference type="ARBA" id="ARBA00004123"/>
    </source>
</evidence>
<dbReference type="STRING" id="361077.A0A151ZAD2"/>
<dbReference type="PROSITE" id="PS51358">
    <property type="entry name" value="NOP"/>
    <property type="match status" value="1"/>
</dbReference>
<dbReference type="Pfam" id="PF09785">
    <property type="entry name" value="Prp31_C"/>
    <property type="match status" value="1"/>
</dbReference>
<evidence type="ECO:0000313" key="11">
    <source>
        <dbReference type="EMBL" id="KYQ90854.1"/>
    </source>
</evidence>
<keyword evidence="3" id="KW-0507">mRNA processing</keyword>
<dbReference type="GO" id="GO:0071011">
    <property type="term" value="C:precatalytic spliceosome"/>
    <property type="evidence" value="ECO:0007669"/>
    <property type="project" value="TreeGrafter"/>
</dbReference>
<keyword evidence="4" id="KW-0747">Spliceosome</keyword>
<dbReference type="SUPFAM" id="SSF89124">
    <property type="entry name" value="Nop domain"/>
    <property type="match status" value="1"/>
</dbReference>
<comment type="similarity">
    <text evidence="2">Belongs to the PRP31 family.</text>
</comment>
<evidence type="ECO:0000259" key="10">
    <source>
        <dbReference type="PROSITE" id="PS51358"/>
    </source>
</evidence>
<gene>
    <name evidence="11" type="ORF">DLAC_07725</name>
</gene>
<feature type="region of interest" description="Disordered" evidence="9">
    <location>
        <begin position="470"/>
        <end position="490"/>
    </location>
</feature>
<dbReference type="AlphaFoldDB" id="A0A151ZAD2"/>
<dbReference type="Gene3D" id="1.10.287.4070">
    <property type="match status" value="1"/>
</dbReference>
<evidence type="ECO:0000256" key="7">
    <source>
        <dbReference type="ARBA" id="ARBA00023242"/>
    </source>
</evidence>
<evidence type="ECO:0000256" key="2">
    <source>
        <dbReference type="ARBA" id="ARBA00005572"/>
    </source>
</evidence>
<evidence type="ECO:0000256" key="3">
    <source>
        <dbReference type="ARBA" id="ARBA00022664"/>
    </source>
</evidence>
<dbReference type="Proteomes" id="UP000076078">
    <property type="component" value="Unassembled WGS sequence"/>
</dbReference>
<dbReference type="InterPro" id="IPR042239">
    <property type="entry name" value="Nop_C"/>
</dbReference>
<dbReference type="EMBL" id="LODT01000035">
    <property type="protein sequence ID" value="KYQ90854.1"/>
    <property type="molecule type" value="Genomic_DNA"/>
</dbReference>
<dbReference type="InterPro" id="IPR036070">
    <property type="entry name" value="Nop_dom_sf"/>
</dbReference>
<dbReference type="Gene3D" id="1.10.246.90">
    <property type="entry name" value="Nop domain"/>
    <property type="match status" value="1"/>
</dbReference>
<comment type="subcellular location">
    <subcellularLocation>
        <location evidence="1">Nucleus</location>
    </subcellularLocation>
</comment>
<dbReference type="FunFam" id="1.10.287.4070:FF:000003">
    <property type="entry name" value="U4/U6 small nuclear ribonucleoprotein PRP31"/>
    <property type="match status" value="1"/>
</dbReference>
<dbReference type="Pfam" id="PF01798">
    <property type="entry name" value="Nop"/>
    <property type="match status" value="1"/>
</dbReference>
<sequence>MSTLADQFLNDFNDVNDDDLKKISTTTTTTTSNVNNQQGKVNILNSGGTNNNDDNLMNIDSQQVDENEDDDRFGDKDDLMLSDEQIEKKQKELIAKYKDSTVDVIAKLNGSQRLMTLMSKVNDKLEEILPSDRSLVKLNQDSVEHQLIVECNQMVQEIQHEIYLVHKYLLERYNKKFPELSSSVKVPLDYINVVKRIGNSMDLKEVQLNDILPRSTIMVLMVTLSSTVGKPLSEQDLAAVQQACDMGLDLDSKKKKILHYLESRMTFIAPNLTVLVGSSIAAKLIGITGSVKKLSVIPAGNIQFLGADSKSMSGMSQINYKRSQQSLIAQCELIKNIPVELQKQVLRALVGRVSLAARIDASQESSLNGELGQQYKDEILRKIDIFQEPPPSKKEKPLPAPIDKVKKRRGGERARKKKAMFASTDLRKAQNRMSFNVQEDTIGDSGIGMGMIGGQTGKVRLTAQDRGIIKKKKHDQKSGTKTSTGTTSVYSGTQTYVSGLQSVAMTHGSQSLSITSTDILSQNKTSKYFGKEGGLKKEI</sequence>
<dbReference type="InterPro" id="IPR012976">
    <property type="entry name" value="NOSIC"/>
</dbReference>
<name>A0A151ZAD2_TIELA</name>
<reference evidence="11 12" key="1">
    <citation type="submission" date="2015-12" db="EMBL/GenBank/DDBJ databases">
        <title>Dictyostelia acquired genes for synthesis and detection of signals that induce cell-type specialization by lateral gene transfer from prokaryotes.</title>
        <authorList>
            <person name="Gloeckner G."/>
            <person name="Schaap P."/>
        </authorList>
    </citation>
    <scope>NUCLEOTIDE SEQUENCE [LARGE SCALE GENOMIC DNA]</scope>
    <source>
        <strain evidence="11 12">TK</strain>
    </source>
</reference>
<dbReference type="GO" id="GO:0000244">
    <property type="term" value="P:spliceosomal tri-snRNP complex assembly"/>
    <property type="evidence" value="ECO:0007669"/>
    <property type="project" value="InterPro"/>
</dbReference>
<evidence type="ECO:0000256" key="5">
    <source>
        <dbReference type="ARBA" id="ARBA00022884"/>
    </source>
</evidence>
<keyword evidence="12" id="KW-1185">Reference proteome</keyword>
<feature type="compositionally biased region" description="Low complexity" evidence="9">
    <location>
        <begin position="479"/>
        <end position="490"/>
    </location>
</feature>
<dbReference type="PANTHER" id="PTHR13904:SF0">
    <property type="entry name" value="U4_U6 SMALL NUCLEAR RIBONUCLEOPROTEIN PRP31"/>
    <property type="match status" value="1"/>
</dbReference>
<evidence type="ECO:0000256" key="8">
    <source>
        <dbReference type="ARBA" id="ARBA00023274"/>
    </source>
</evidence>
<evidence type="ECO:0000256" key="6">
    <source>
        <dbReference type="ARBA" id="ARBA00023187"/>
    </source>
</evidence>
<comment type="caution">
    <text evidence="11">The sequence shown here is derived from an EMBL/GenBank/DDBJ whole genome shotgun (WGS) entry which is preliminary data.</text>
</comment>
<dbReference type="OrthoDB" id="4771285at2759"/>
<dbReference type="OMA" id="IGNGPMD"/>
<dbReference type="PANTHER" id="PTHR13904">
    <property type="entry name" value="PRE-MRNA SPLICING FACTOR PRP31"/>
    <property type="match status" value="1"/>
</dbReference>